<dbReference type="PANTHER" id="PTHR36032:SF1">
    <property type="entry name" value="PHOSPHOPANTOTHENATE--CYSTEINE LIGASE 2"/>
    <property type="match status" value="1"/>
</dbReference>
<sequence length="157" mass="17387">MLENPSGTDQPSSVKQQRYAPPNQRNRSLNRRKSGDRFDRINNSHANDGDKNQVVAPRNVPNIDQGDSGSSNILNENTRPGLIALDGCCSSEASQLLNDRWAAAMHGCNNQSLDLPERPVMYSGSGASAWGHFRLPHQMDFSGELRRAMQRHSNSET</sequence>
<proteinExistence type="predicted"/>
<protein>
    <submittedName>
        <fullName evidence="2">Uncharacterized protein</fullName>
    </submittedName>
</protein>
<keyword evidence="3" id="KW-1185">Reference proteome</keyword>
<organism evidence="2 3">
    <name type="scientific">Vitis rotundifolia</name>
    <name type="common">Muscadine grape</name>
    <dbReference type="NCBI Taxonomy" id="103349"/>
    <lineage>
        <taxon>Eukaryota</taxon>
        <taxon>Viridiplantae</taxon>
        <taxon>Streptophyta</taxon>
        <taxon>Embryophyta</taxon>
        <taxon>Tracheophyta</taxon>
        <taxon>Spermatophyta</taxon>
        <taxon>Magnoliopsida</taxon>
        <taxon>eudicotyledons</taxon>
        <taxon>Gunneridae</taxon>
        <taxon>Pentapetalae</taxon>
        <taxon>rosids</taxon>
        <taxon>Vitales</taxon>
        <taxon>Vitaceae</taxon>
        <taxon>Viteae</taxon>
        <taxon>Vitis</taxon>
    </lineage>
</organism>
<comment type="caution">
    <text evidence="2">The sequence shown here is derived from an EMBL/GenBank/DDBJ whole genome shotgun (WGS) entry which is preliminary data.</text>
</comment>
<dbReference type="PANTHER" id="PTHR36032">
    <property type="entry name" value="PHOSPHOPANTOTHENATE--CYSTEINE LIGASE 2"/>
    <property type="match status" value="1"/>
</dbReference>
<accession>A0AA39DXJ2</accession>
<feature type="region of interest" description="Disordered" evidence="1">
    <location>
        <begin position="1"/>
        <end position="75"/>
    </location>
</feature>
<evidence type="ECO:0000313" key="2">
    <source>
        <dbReference type="EMBL" id="KAJ9697612.1"/>
    </source>
</evidence>
<reference evidence="2 3" key="1">
    <citation type="journal article" date="2023" name="BMC Biotechnol.">
        <title>Vitis rotundifolia cv Carlos genome sequencing.</title>
        <authorList>
            <person name="Huff M."/>
            <person name="Hulse-Kemp A."/>
            <person name="Scheffler B."/>
            <person name="Youngblood R."/>
            <person name="Simpson S."/>
            <person name="Babiker E."/>
            <person name="Staton M."/>
        </authorList>
    </citation>
    <scope>NUCLEOTIDE SEQUENCE [LARGE SCALE GENOMIC DNA]</scope>
    <source>
        <tissue evidence="2">Leaf</tissue>
    </source>
</reference>
<dbReference type="AlphaFoldDB" id="A0AA39DXJ2"/>
<evidence type="ECO:0000256" key="1">
    <source>
        <dbReference type="SAM" id="MobiDB-lite"/>
    </source>
</evidence>
<evidence type="ECO:0000313" key="3">
    <source>
        <dbReference type="Proteomes" id="UP001168098"/>
    </source>
</evidence>
<feature type="compositionally biased region" description="Basic and acidic residues" evidence="1">
    <location>
        <begin position="33"/>
        <end position="51"/>
    </location>
</feature>
<dbReference type="EMBL" id="JARBHA010000007">
    <property type="protein sequence ID" value="KAJ9697612.1"/>
    <property type="molecule type" value="Genomic_DNA"/>
</dbReference>
<name>A0AA39DXJ2_VITRO</name>
<feature type="compositionally biased region" description="Polar residues" evidence="1">
    <location>
        <begin position="1"/>
        <end position="16"/>
    </location>
</feature>
<feature type="compositionally biased region" description="Polar residues" evidence="1">
    <location>
        <begin position="65"/>
        <end position="75"/>
    </location>
</feature>
<dbReference type="Proteomes" id="UP001168098">
    <property type="component" value="Unassembled WGS sequence"/>
</dbReference>
<gene>
    <name evidence="2" type="ORF">PVL29_009441</name>
</gene>